<evidence type="ECO:0000313" key="2">
    <source>
        <dbReference type="EMBL" id="PAK74380.1"/>
    </source>
</evidence>
<name>A0A269XM99_9LACO</name>
<sequence length="22" mass="2507">FKNGGKYTEPEFDFGESVGREI</sequence>
<comment type="caution">
    <text evidence="2">The sequence shown here is derived from an EMBL/GenBank/DDBJ whole genome shotgun (WGS) entry which is preliminary data.</text>
</comment>
<feature type="region of interest" description="Disordered" evidence="1">
    <location>
        <begin position="1"/>
        <end position="22"/>
    </location>
</feature>
<reference evidence="2 3" key="1">
    <citation type="submission" date="2017-04" db="EMBL/GenBank/DDBJ databases">
        <title>Kefir bacterial isolates.</title>
        <authorList>
            <person name="Kim Y."/>
            <person name="Blasche S."/>
            <person name="Patil K.R."/>
        </authorList>
    </citation>
    <scope>NUCLEOTIDE SEQUENCE [LARGE SCALE GENOMIC DNA]</scope>
    <source>
        <strain evidence="2 3">OG2</strain>
    </source>
</reference>
<gene>
    <name evidence="2" type="ORF">B8W98_12250</name>
</gene>
<dbReference type="AlphaFoldDB" id="A0A269XM99"/>
<evidence type="ECO:0000313" key="3">
    <source>
        <dbReference type="Proteomes" id="UP000216802"/>
    </source>
</evidence>
<accession>A0A269XM99</accession>
<protein>
    <submittedName>
        <fullName evidence="2">AbrB family transcriptional regulator</fullName>
    </submittedName>
</protein>
<evidence type="ECO:0000256" key="1">
    <source>
        <dbReference type="SAM" id="MobiDB-lite"/>
    </source>
</evidence>
<dbReference type="EMBL" id="NCXI01000268">
    <property type="protein sequence ID" value="PAK74380.1"/>
    <property type="molecule type" value="Genomic_DNA"/>
</dbReference>
<feature type="non-terminal residue" evidence="2">
    <location>
        <position position="1"/>
    </location>
</feature>
<dbReference type="Proteomes" id="UP000216802">
    <property type="component" value="Unassembled WGS sequence"/>
</dbReference>
<proteinExistence type="predicted"/>
<organism evidence="2 3">
    <name type="scientific">Lentilactobacillus parakefiri</name>
    <dbReference type="NCBI Taxonomy" id="152332"/>
    <lineage>
        <taxon>Bacteria</taxon>
        <taxon>Bacillati</taxon>
        <taxon>Bacillota</taxon>
        <taxon>Bacilli</taxon>
        <taxon>Lactobacillales</taxon>
        <taxon>Lactobacillaceae</taxon>
        <taxon>Lentilactobacillus</taxon>
    </lineage>
</organism>